<keyword evidence="1" id="KW-0812">Transmembrane</keyword>
<organism evidence="3 4">
    <name type="scientific">endosymbiont of Bathymodiolus septemdierum str. Myojin knoll</name>
    <dbReference type="NCBI Taxonomy" id="1303921"/>
    <lineage>
        <taxon>Bacteria</taxon>
        <taxon>Pseudomonadati</taxon>
        <taxon>Pseudomonadota</taxon>
        <taxon>Gammaproteobacteria</taxon>
        <taxon>sulfur-oxidizing symbionts</taxon>
    </lineage>
</organism>
<dbReference type="InterPro" id="IPR058581">
    <property type="entry name" value="TM_HPP"/>
</dbReference>
<accession>A0A0P0UQ48</accession>
<dbReference type="EMBL" id="AP013042">
    <property type="protein sequence ID" value="BAS67102.1"/>
    <property type="molecule type" value="Genomic_DNA"/>
</dbReference>
<feature type="domain" description="HPP transmembrane region" evidence="2">
    <location>
        <begin position="3"/>
        <end position="151"/>
    </location>
</feature>
<dbReference type="PANTHER" id="PTHR33741">
    <property type="entry name" value="TRANSMEMBRANE PROTEIN DDB_G0269096-RELATED"/>
    <property type="match status" value="1"/>
</dbReference>
<feature type="transmembrane region" description="Helical" evidence="1">
    <location>
        <begin position="67"/>
        <end position="95"/>
    </location>
</feature>
<dbReference type="AlphaFoldDB" id="A0A0P0UQ48"/>
<keyword evidence="4" id="KW-1185">Reference proteome</keyword>
<evidence type="ECO:0000313" key="4">
    <source>
        <dbReference type="Proteomes" id="UP000067399"/>
    </source>
</evidence>
<dbReference type="Pfam" id="PF04982">
    <property type="entry name" value="TM_HPP"/>
    <property type="match status" value="1"/>
</dbReference>
<feature type="transmembrane region" description="Helical" evidence="1">
    <location>
        <begin position="6"/>
        <end position="28"/>
    </location>
</feature>
<dbReference type="KEGG" id="ebh:BSEPE_0078"/>
<dbReference type="RefSeq" id="WP_231893503.1">
    <property type="nucleotide sequence ID" value="NZ_AP013042.1"/>
</dbReference>
<dbReference type="PANTHER" id="PTHR33741:SF5">
    <property type="entry name" value="TRANSMEMBRANE PROTEIN DDB_G0269096-RELATED"/>
    <property type="match status" value="1"/>
</dbReference>
<keyword evidence="1" id="KW-1133">Transmembrane helix</keyword>
<evidence type="ECO:0000313" key="3">
    <source>
        <dbReference type="EMBL" id="BAS67102.1"/>
    </source>
</evidence>
<gene>
    <name evidence="3" type="ORF">BSEPE_0078</name>
</gene>
<feature type="transmembrane region" description="Helical" evidence="1">
    <location>
        <begin position="35"/>
        <end position="55"/>
    </location>
</feature>
<keyword evidence="1" id="KW-0472">Membrane</keyword>
<dbReference type="Proteomes" id="UP000067399">
    <property type="component" value="Chromosome"/>
</dbReference>
<reference evidence="3 4" key="1">
    <citation type="journal article" date="2000" name="Mar. Ecol. Prog. Ser.">
        <title>Phylogenetic characterization of endosymbionts in three hydrothermal vent mussels: influence on host distributions.</title>
        <authorList>
            <person name="Fujiwara Y."/>
            <person name="Takai K."/>
            <person name="Uematsu K."/>
            <person name="Tsuchida S."/>
            <person name="Hunt J.C."/>
            <person name="Hashimoto J."/>
        </authorList>
    </citation>
    <scope>NUCLEOTIDE SEQUENCE [LARGE SCALE GENOMIC DNA]</scope>
    <source>
        <strain evidence="3 4">Myojin Knoll</strain>
    </source>
</reference>
<dbReference type="InterPro" id="IPR007065">
    <property type="entry name" value="HPP"/>
</dbReference>
<feature type="transmembrane region" description="Helical" evidence="1">
    <location>
        <begin position="124"/>
        <end position="150"/>
    </location>
</feature>
<name>A0A0P0UQ48_9GAMM</name>
<reference evidence="3 4" key="2">
    <citation type="journal article" date="2016" name="ISME J.">
        <title>Heterogeneous composition of key metabolic gene clusters in a vent mussel symbiont population.</title>
        <authorList>
            <person name="Ikuta T."/>
            <person name="Takaki Y."/>
            <person name="Nagai Y."/>
            <person name="Shimamura S."/>
            <person name="Tsuda M."/>
            <person name="Kawagucci S."/>
            <person name="Aoki Y."/>
            <person name="Inoue K."/>
            <person name="Teruya M."/>
            <person name="Satou K."/>
            <person name="Teruya K."/>
            <person name="Shimoji M."/>
            <person name="Tamotsu H."/>
            <person name="Hirano T."/>
            <person name="Maruyama T."/>
            <person name="Yoshida T."/>
        </authorList>
    </citation>
    <scope>NUCLEOTIDE SEQUENCE [LARGE SCALE GENOMIC DNA]</scope>
    <source>
        <strain evidence="3 4">Myojin Knoll</strain>
    </source>
</reference>
<protein>
    <submittedName>
        <fullName evidence="3">CBS domain membrane protein</fullName>
    </submittedName>
</protein>
<sequence length="160" mass="16888">MNNKELLISAIGAFIAVFVAGFFSNIILQNFNSPLIIASAGASAILMFGLPHALVSRPWNLIVGHTVSAIIGVSCFYLIANTLLATSVAIPLALVGMHLLKCMHPPGGATAVTAIIGGEMIHHLGYAFVIMPIFFNSLILLIVAIAVGSFRDKNPFEDVS</sequence>
<proteinExistence type="predicted"/>
<dbReference type="STRING" id="1303921.BSEPE_0078"/>
<evidence type="ECO:0000256" key="1">
    <source>
        <dbReference type="SAM" id="Phobius"/>
    </source>
</evidence>
<evidence type="ECO:0000259" key="2">
    <source>
        <dbReference type="Pfam" id="PF04982"/>
    </source>
</evidence>